<dbReference type="Proteomes" id="UP000077521">
    <property type="component" value="Unassembled WGS sequence"/>
</dbReference>
<dbReference type="InterPro" id="IPR011893">
    <property type="entry name" value="Selenoprotein_Rdx-typ"/>
</dbReference>
<evidence type="ECO:0000313" key="3">
    <source>
        <dbReference type="EMBL" id="KAE8248959.1"/>
    </source>
</evidence>
<evidence type="ECO:0000256" key="2">
    <source>
        <dbReference type="SAM" id="MobiDB-lite"/>
    </source>
</evidence>
<keyword evidence="4" id="KW-1185">Reference proteome</keyword>
<reference evidence="3" key="2">
    <citation type="journal article" date="2019" name="IMA Fungus">
        <title>Genome sequencing and comparison of five Tilletia species to identify candidate genes for the detection of regulated species infecting wheat.</title>
        <authorList>
            <person name="Nguyen H.D.T."/>
            <person name="Sultana T."/>
            <person name="Kesanakurti P."/>
            <person name="Hambleton S."/>
        </authorList>
    </citation>
    <scope>NUCLEOTIDE SEQUENCE</scope>
    <source>
        <strain evidence="3">DAOMC 236416</strain>
    </source>
</reference>
<proteinExistence type="predicted"/>
<comment type="caution">
    <text evidence="3">The sequence shown here is derived from an EMBL/GenBank/DDBJ whole genome shotgun (WGS) entry which is preliminary data.</text>
</comment>
<dbReference type="Pfam" id="PF10262">
    <property type="entry name" value="Rdx"/>
    <property type="match status" value="1"/>
</dbReference>
<dbReference type="Gene3D" id="3.40.30.10">
    <property type="entry name" value="Glutaredoxin"/>
    <property type="match status" value="1"/>
</dbReference>
<gene>
    <name evidence="3" type="ORF">A4X13_0g5401</name>
</gene>
<feature type="compositionally biased region" description="Basic and acidic residues" evidence="2">
    <location>
        <begin position="35"/>
        <end position="47"/>
    </location>
</feature>
<reference evidence="3" key="1">
    <citation type="submission" date="2016-04" db="EMBL/GenBank/DDBJ databases">
        <authorList>
            <person name="Nguyen H.D."/>
            <person name="Samba Siva P."/>
            <person name="Cullis J."/>
            <person name="Levesque C.A."/>
            <person name="Hambleton S."/>
        </authorList>
    </citation>
    <scope>NUCLEOTIDE SEQUENCE</scope>
    <source>
        <strain evidence="3">DAOMC 236416</strain>
    </source>
</reference>
<dbReference type="AlphaFoldDB" id="A0A177TV54"/>
<evidence type="ECO:0000256" key="1">
    <source>
        <dbReference type="ARBA" id="ARBA00023284"/>
    </source>
</evidence>
<feature type="region of interest" description="Disordered" evidence="2">
    <location>
        <begin position="1"/>
        <end position="57"/>
    </location>
</feature>
<protein>
    <recommendedName>
        <fullName evidence="5">Selenoprotein W</fullName>
    </recommendedName>
</protein>
<dbReference type="InterPro" id="IPR036249">
    <property type="entry name" value="Thioredoxin-like_sf"/>
</dbReference>
<feature type="compositionally biased region" description="Basic and acidic residues" evidence="2">
    <location>
        <begin position="193"/>
        <end position="209"/>
    </location>
</feature>
<sequence>MDAAESECVECRKAEDVVEPRQAEVNSKVPAPQETESKREDKAKDVDLPPLPSEAPALPTPGIIIEYCDRCRWQPRASWIQTELLLTFPCPRPLPLETAPEEASRTPLSPGLRSVTILPRTAHTEGGIFRVWLNVREGDCYDPAHVPEDVQPKRAQTTSTLLWDRKTEGRFPEPKELKQKIRDIIAPAQSLGHSDKKPLPAIEQKDGSS</sequence>
<dbReference type="PANTHER" id="PTHR36417:SF2">
    <property type="entry name" value="SELENOPROTEIN DOMAIN PROTEIN (AFU_ORTHOLOGUE AFUA_1G05220)"/>
    <property type="match status" value="1"/>
</dbReference>
<keyword evidence="1" id="KW-0676">Redox-active center</keyword>
<evidence type="ECO:0008006" key="5">
    <source>
        <dbReference type="Google" id="ProtNLM"/>
    </source>
</evidence>
<feature type="region of interest" description="Disordered" evidence="2">
    <location>
        <begin position="183"/>
        <end position="209"/>
    </location>
</feature>
<accession>A0A177TV54</accession>
<dbReference type="PANTHER" id="PTHR36417">
    <property type="entry name" value="SELENOPROTEIN DOMAIN PROTEIN (AFU_ORTHOLOGUE AFUA_1G05220)"/>
    <property type="match status" value="1"/>
</dbReference>
<feature type="compositionally biased region" description="Basic and acidic residues" evidence="2">
    <location>
        <begin position="9"/>
        <end position="22"/>
    </location>
</feature>
<dbReference type="SUPFAM" id="SSF52833">
    <property type="entry name" value="Thioredoxin-like"/>
    <property type="match status" value="1"/>
</dbReference>
<name>A0A177TV54_9BASI</name>
<evidence type="ECO:0000313" key="4">
    <source>
        <dbReference type="Proteomes" id="UP000077521"/>
    </source>
</evidence>
<dbReference type="EMBL" id="LWDF02000418">
    <property type="protein sequence ID" value="KAE8248959.1"/>
    <property type="molecule type" value="Genomic_DNA"/>
</dbReference>
<organism evidence="3 4">
    <name type="scientific">Tilletia indica</name>
    <dbReference type="NCBI Taxonomy" id="43049"/>
    <lineage>
        <taxon>Eukaryota</taxon>
        <taxon>Fungi</taxon>
        <taxon>Dikarya</taxon>
        <taxon>Basidiomycota</taxon>
        <taxon>Ustilaginomycotina</taxon>
        <taxon>Exobasidiomycetes</taxon>
        <taxon>Tilletiales</taxon>
        <taxon>Tilletiaceae</taxon>
        <taxon>Tilletia</taxon>
    </lineage>
</organism>